<accession>A0A9N9UWB4</accession>
<dbReference type="Proteomes" id="UP000754883">
    <property type="component" value="Unassembled WGS sequence"/>
</dbReference>
<name>A0A9N9UWB4_9HYPO</name>
<keyword evidence="1" id="KW-0677">Repeat</keyword>
<keyword evidence="3" id="KW-1185">Reference proteome</keyword>
<dbReference type="OrthoDB" id="294378at2759"/>
<dbReference type="PANTHER" id="PTHR43215">
    <property type="entry name" value="RADIAL SPOKE HEAD 1 HOMOLOG"/>
    <property type="match status" value="1"/>
</dbReference>
<protein>
    <submittedName>
        <fullName evidence="2">Uncharacterized protein</fullName>
    </submittedName>
</protein>
<dbReference type="SMART" id="SM00698">
    <property type="entry name" value="MORN"/>
    <property type="match status" value="4"/>
</dbReference>
<sequence length="663" mass="72512">MSSQPFSSTRGQDLLTRVRSAGYARDADVLQFKELLESDHVDGDFALTALRTLADRELQHFNDERGSASLELQLRAMTAALAVIRSTISKLSHNSHKGLQSSIGKLDEFCSRDLRLHNNPNVEFLMRKVKKDTLSLANDTTKTDIAMNVGLAIGSAALAMYGRDLLGAIDALQTSSLEWNQTWDAFLTIAQSFAANTSVFGSPSSQDVDAIVAKTVAAYESTQVQRSVNAGSELFAGRGSLIAFELMDAFQQRYTATQDASLVVPACEVASTYLADKKGRHNLRFKALELLNSLGEKTEAKSAIQQAEIRINQETLRTLRSDVAIKIAQDSVLLQRIQTDKLSEATHAISNIAFAPSAYPTSSNTTEVTRKFADGSTYVGGEKDGKFHGEGVLTRPNGERRAGTFENGFLEGRGEVDYANGDRREGLFRAGRHRQGVLILSSKQRHEGDFDLNGKLTRGTIKWGNGDIRKGNFVDDKLEGQGEHIFPNGQRRKGVFKDGFLHGEGKVWYEDGKYREGTFVGGRHRKGTLILPNKDRHVGDFDEDRKLRKGSIVSTDGTVQTGTFEDGKLTGNGVLVYANGQIREGVFKGGYLHGDGKVSYQNGDYREGRFEGGRHREGLLVQADGVRLRGSFNMNGKLDGHGSMTVPGSGELIGQFADGVKKA</sequence>
<comment type="caution">
    <text evidence="2">The sequence shown here is derived from an EMBL/GenBank/DDBJ whole genome shotgun (WGS) entry which is preliminary data.</text>
</comment>
<dbReference type="EMBL" id="CABFNO020001553">
    <property type="protein sequence ID" value="CAH0000188.1"/>
    <property type="molecule type" value="Genomic_DNA"/>
</dbReference>
<gene>
    <name evidence="2" type="ORF">CBYS24578_00003012</name>
</gene>
<evidence type="ECO:0000256" key="1">
    <source>
        <dbReference type="ARBA" id="ARBA00022737"/>
    </source>
</evidence>
<proteinExistence type="predicted"/>
<dbReference type="SUPFAM" id="SSF82185">
    <property type="entry name" value="Histone H3 K4-specific methyltransferase SET7/9 N-terminal domain"/>
    <property type="match status" value="3"/>
</dbReference>
<reference evidence="3" key="1">
    <citation type="submission" date="2019-06" db="EMBL/GenBank/DDBJ databases">
        <authorList>
            <person name="Broberg M."/>
        </authorList>
    </citation>
    <scope>NUCLEOTIDE SEQUENCE [LARGE SCALE GENOMIC DNA]</scope>
</reference>
<dbReference type="Gene3D" id="2.20.110.10">
    <property type="entry name" value="Histone H3 K4-specific methyltransferase SET7/9 N-terminal domain"/>
    <property type="match status" value="4"/>
</dbReference>
<evidence type="ECO:0000313" key="2">
    <source>
        <dbReference type="EMBL" id="CAH0000188.1"/>
    </source>
</evidence>
<reference evidence="2 3" key="2">
    <citation type="submission" date="2021-10" db="EMBL/GenBank/DDBJ databases">
        <authorList>
            <person name="Piombo E."/>
        </authorList>
    </citation>
    <scope>NUCLEOTIDE SEQUENCE [LARGE SCALE GENOMIC DNA]</scope>
</reference>
<dbReference type="PANTHER" id="PTHR43215:SF14">
    <property type="entry name" value="RADIAL SPOKE HEAD 1 HOMOLOG"/>
    <property type="match status" value="1"/>
</dbReference>
<organism evidence="2 3">
    <name type="scientific">Clonostachys byssicola</name>
    <dbReference type="NCBI Taxonomy" id="160290"/>
    <lineage>
        <taxon>Eukaryota</taxon>
        <taxon>Fungi</taxon>
        <taxon>Dikarya</taxon>
        <taxon>Ascomycota</taxon>
        <taxon>Pezizomycotina</taxon>
        <taxon>Sordariomycetes</taxon>
        <taxon>Hypocreomycetidae</taxon>
        <taxon>Hypocreales</taxon>
        <taxon>Bionectriaceae</taxon>
        <taxon>Clonostachys</taxon>
    </lineage>
</organism>
<dbReference type="InterPro" id="IPR003409">
    <property type="entry name" value="MORN"/>
</dbReference>
<evidence type="ECO:0000313" key="3">
    <source>
        <dbReference type="Proteomes" id="UP000754883"/>
    </source>
</evidence>
<dbReference type="Pfam" id="PF02493">
    <property type="entry name" value="MORN"/>
    <property type="match status" value="7"/>
</dbReference>
<dbReference type="AlphaFoldDB" id="A0A9N9UWB4"/>